<evidence type="ECO:0008006" key="4">
    <source>
        <dbReference type="Google" id="ProtNLM"/>
    </source>
</evidence>
<protein>
    <recommendedName>
        <fullName evidence="4">CARDB domain-containing protein</fullName>
    </recommendedName>
</protein>
<evidence type="ECO:0000256" key="1">
    <source>
        <dbReference type="SAM" id="SignalP"/>
    </source>
</evidence>
<feature type="signal peptide" evidence="1">
    <location>
        <begin position="1"/>
        <end position="19"/>
    </location>
</feature>
<evidence type="ECO:0000313" key="3">
    <source>
        <dbReference type="Proteomes" id="UP000215559"/>
    </source>
</evidence>
<evidence type="ECO:0000313" key="2">
    <source>
        <dbReference type="EMBL" id="OYD15941.1"/>
    </source>
</evidence>
<sequence length="410" mass="46001">MFRSYVLLLVATLASVAVAGHDVGISEILEPDTLVVARGSVRPAVKVRNYGTFTESYIPVRCFIDSAGERVYASYKILDGPLPPGAESLVWWFPPFRPGGEYCWYDVTFFTALSTDENRSNDTMKQRTWWSPAYITDTLHPEQHSLDPVFDGVIDPDEWRCHRFDISDVNGRGGTTRPRGTCILYLAHTDHVWLAVDVRALNTRQDDDRILVYLDENRDCAWATDSSEGTHCFFVSGGRDSLVYSWMPGRQRLPCPGCTLASSVAGGNLQFEARIPVGQRKGDISIPWERSSGGAVSFWRGDSCYGWWPQSLELSHWDDPEYYGLVVWVSNTVEEESEQPGAIGSRLTAQTMTRGMLRLADGVPAVLLDITGRKVANLMPGENDIRHLAPGVYFIRQKEDRIINKVVIQK</sequence>
<dbReference type="EMBL" id="NOZP01000079">
    <property type="protein sequence ID" value="OYD15941.1"/>
    <property type="molecule type" value="Genomic_DNA"/>
</dbReference>
<dbReference type="Proteomes" id="UP000215559">
    <property type="component" value="Unassembled WGS sequence"/>
</dbReference>
<dbReference type="AlphaFoldDB" id="A0A235BUQ5"/>
<accession>A0A235BUQ5</accession>
<feature type="chain" id="PRO_5012398655" description="CARDB domain-containing protein" evidence="1">
    <location>
        <begin position="20"/>
        <end position="410"/>
    </location>
</feature>
<organism evidence="2 3">
    <name type="scientific">candidate division WOR-3 bacterium JGI_Cruoil_03_51_56</name>
    <dbReference type="NCBI Taxonomy" id="1973747"/>
    <lineage>
        <taxon>Bacteria</taxon>
        <taxon>Bacteria division WOR-3</taxon>
    </lineage>
</organism>
<keyword evidence="1" id="KW-0732">Signal</keyword>
<name>A0A235BUQ5_UNCW3</name>
<comment type="caution">
    <text evidence="2">The sequence shown here is derived from an EMBL/GenBank/DDBJ whole genome shotgun (WGS) entry which is preliminary data.</text>
</comment>
<gene>
    <name evidence="2" type="ORF">CH330_04240</name>
</gene>
<proteinExistence type="predicted"/>
<reference evidence="2 3" key="1">
    <citation type="submission" date="2017-07" db="EMBL/GenBank/DDBJ databases">
        <title>Recovery of genomes from metagenomes via a dereplication, aggregation, and scoring strategy.</title>
        <authorList>
            <person name="Sieber C.M."/>
            <person name="Probst A.J."/>
            <person name="Sharrar A."/>
            <person name="Thomas B.C."/>
            <person name="Hess M."/>
            <person name="Tringe S.G."/>
            <person name="Banfield J.F."/>
        </authorList>
    </citation>
    <scope>NUCLEOTIDE SEQUENCE [LARGE SCALE GENOMIC DNA]</scope>
    <source>
        <strain evidence="2">JGI_Cruoil_03_51_56</strain>
    </source>
</reference>